<protein>
    <submittedName>
        <fullName evidence="2">Uncharacterized protein</fullName>
    </submittedName>
</protein>
<keyword evidence="1" id="KW-1133">Transmembrane helix</keyword>
<name>A0ABV1DFP8_9FIRM</name>
<reference evidence="2 3" key="1">
    <citation type="submission" date="2024-03" db="EMBL/GenBank/DDBJ databases">
        <title>Human intestinal bacterial collection.</title>
        <authorList>
            <person name="Pauvert C."/>
            <person name="Hitch T.C.A."/>
            <person name="Clavel T."/>
        </authorList>
    </citation>
    <scope>NUCLEOTIDE SEQUENCE [LARGE SCALE GENOMIC DNA]</scope>
    <source>
        <strain evidence="2 3">CLA-SR-H021</strain>
    </source>
</reference>
<gene>
    <name evidence="2" type="ORF">WMQ36_27150</name>
</gene>
<evidence type="ECO:0000256" key="1">
    <source>
        <dbReference type="SAM" id="Phobius"/>
    </source>
</evidence>
<dbReference type="EMBL" id="JBBMFM010000202">
    <property type="protein sequence ID" value="MEQ2428641.1"/>
    <property type="molecule type" value="Genomic_DNA"/>
</dbReference>
<dbReference type="RefSeq" id="WP_349118918.1">
    <property type="nucleotide sequence ID" value="NZ_JBBMFM010000202.1"/>
</dbReference>
<keyword evidence="1" id="KW-0812">Transmembrane</keyword>
<feature type="transmembrane region" description="Helical" evidence="1">
    <location>
        <begin position="135"/>
        <end position="156"/>
    </location>
</feature>
<accession>A0ABV1DFP8</accession>
<organism evidence="2 3">
    <name type="scientific">Enterocloster hominis</name>
    <name type="common">ex Hitch et al. 2024</name>
    <dbReference type="NCBI Taxonomy" id="1917870"/>
    <lineage>
        <taxon>Bacteria</taxon>
        <taxon>Bacillati</taxon>
        <taxon>Bacillota</taxon>
        <taxon>Clostridia</taxon>
        <taxon>Lachnospirales</taxon>
        <taxon>Lachnospiraceae</taxon>
        <taxon>Enterocloster</taxon>
    </lineage>
</organism>
<evidence type="ECO:0000313" key="2">
    <source>
        <dbReference type="EMBL" id="MEQ2428641.1"/>
    </source>
</evidence>
<feature type="transmembrane region" description="Helical" evidence="1">
    <location>
        <begin position="168"/>
        <end position="193"/>
    </location>
</feature>
<proteinExistence type="predicted"/>
<evidence type="ECO:0000313" key="3">
    <source>
        <dbReference type="Proteomes" id="UP001454086"/>
    </source>
</evidence>
<feature type="transmembrane region" description="Helical" evidence="1">
    <location>
        <begin position="110"/>
        <end position="129"/>
    </location>
</feature>
<sequence length="199" mass="22814">MKREMMMNTNTEKWNLLFPDLVIICPMLFLVLFIPPFTLIMLPFAWIEAFFQIALYDDLMDLILEDIPFLLYSMLVMAVLVNLGNAVSLSLKKRIGDLQSAFYRIRFMSLLLYPALFWGMILGIFFLLGPSRNEHIFLSILLSLPALNLSGAFYAIPLILHLRKTQKLGLSGTIFGMIFSVVIGLDLLTALFIRKKLKE</sequence>
<dbReference type="Proteomes" id="UP001454086">
    <property type="component" value="Unassembled WGS sequence"/>
</dbReference>
<feature type="transmembrane region" description="Helical" evidence="1">
    <location>
        <begin position="21"/>
        <end position="47"/>
    </location>
</feature>
<feature type="transmembrane region" description="Helical" evidence="1">
    <location>
        <begin position="67"/>
        <end position="89"/>
    </location>
</feature>
<keyword evidence="3" id="KW-1185">Reference proteome</keyword>
<comment type="caution">
    <text evidence="2">The sequence shown here is derived from an EMBL/GenBank/DDBJ whole genome shotgun (WGS) entry which is preliminary data.</text>
</comment>
<keyword evidence="1" id="KW-0472">Membrane</keyword>